<reference evidence="2" key="1">
    <citation type="submission" date="2021-05" db="EMBL/GenBank/DDBJ databases">
        <authorList>
            <person name="Pietrasiak N."/>
            <person name="Ward R."/>
            <person name="Stajich J.E."/>
            <person name="Kurbessoian T."/>
        </authorList>
    </citation>
    <scope>NUCLEOTIDE SEQUENCE</scope>
    <source>
        <strain evidence="2">UHER 2000/2452</strain>
    </source>
</reference>
<comment type="caution">
    <text evidence="2">The sequence shown here is derived from an EMBL/GenBank/DDBJ whole genome shotgun (WGS) entry which is preliminary data.</text>
</comment>
<gene>
    <name evidence="2" type="ORF">KME15_23860</name>
</gene>
<accession>A0A951UPQ4</accession>
<evidence type="ECO:0000256" key="1">
    <source>
        <dbReference type="SAM" id="Phobius"/>
    </source>
</evidence>
<evidence type="ECO:0000313" key="2">
    <source>
        <dbReference type="EMBL" id="MBW4661717.1"/>
    </source>
</evidence>
<dbReference type="Gene3D" id="2.160.20.80">
    <property type="entry name" value="E3 ubiquitin-protein ligase SopA"/>
    <property type="match status" value="2"/>
</dbReference>
<keyword evidence="1" id="KW-0812">Transmembrane</keyword>
<evidence type="ECO:0000313" key="3">
    <source>
        <dbReference type="Proteomes" id="UP000757435"/>
    </source>
</evidence>
<feature type="transmembrane region" description="Helical" evidence="1">
    <location>
        <begin position="21"/>
        <end position="39"/>
    </location>
</feature>
<keyword evidence="1" id="KW-1133">Transmembrane helix</keyword>
<dbReference type="PANTHER" id="PTHR14136:SF17">
    <property type="entry name" value="BTB_POZ DOMAIN-CONTAINING PROTEIN KCTD9"/>
    <property type="match status" value="1"/>
</dbReference>
<protein>
    <submittedName>
        <fullName evidence="2">Pentapeptide repeat-containing protein</fullName>
    </submittedName>
</protein>
<dbReference type="SUPFAM" id="SSF141571">
    <property type="entry name" value="Pentapeptide repeat-like"/>
    <property type="match status" value="2"/>
</dbReference>
<sequence length="358" mass="40123">MTKKQPKRKITELFWETFREEWQIWVAIAIALSVIFLFSNQLALLLTNSPFIKVLDALGKLGVLAVVITFLRAIPKWERRVLEDSQRRQFEYWQAIDAARAVGKGDDGRFFSSALRIAIERLAKEADEVGNSVKLRDISVGGANLAEINLENADLEVCSFTLADLSRANFRNAKLNTVYLQRSRLFGADFWGASFHEVWFRHALYDETTRFPQGFDPHQARAYRIAPGSDLRGAMLENASLWDCNLEDANLQGANLSRAIIGGFSNWRNANLQDATLAGARAGKADLRGANLQNANLQNARLQDARMDGANLQGADFRGAEYITPAQIKAAKNWELATYEESFCQKLGLSLTSFPDNL</sequence>
<name>A0A951UPQ4_9CYAN</name>
<proteinExistence type="predicted"/>
<reference evidence="2" key="2">
    <citation type="journal article" date="2022" name="Microbiol. Resour. Announc.">
        <title>Metagenome Sequencing to Explore Phylogenomics of Terrestrial Cyanobacteria.</title>
        <authorList>
            <person name="Ward R.D."/>
            <person name="Stajich J.E."/>
            <person name="Johansen J.R."/>
            <person name="Huntemann M."/>
            <person name="Clum A."/>
            <person name="Foster B."/>
            <person name="Foster B."/>
            <person name="Roux S."/>
            <person name="Palaniappan K."/>
            <person name="Varghese N."/>
            <person name="Mukherjee S."/>
            <person name="Reddy T.B.K."/>
            <person name="Daum C."/>
            <person name="Copeland A."/>
            <person name="Chen I.A."/>
            <person name="Ivanova N.N."/>
            <person name="Kyrpides N.C."/>
            <person name="Shapiro N."/>
            <person name="Eloe-Fadrosh E.A."/>
            <person name="Pietrasiak N."/>
        </authorList>
    </citation>
    <scope>NUCLEOTIDE SEQUENCE</scope>
    <source>
        <strain evidence="2">UHER 2000/2452</strain>
    </source>
</reference>
<dbReference type="PANTHER" id="PTHR14136">
    <property type="entry name" value="BTB_POZ DOMAIN-CONTAINING PROTEIN KCTD9"/>
    <property type="match status" value="1"/>
</dbReference>
<keyword evidence="1" id="KW-0472">Membrane</keyword>
<dbReference type="InterPro" id="IPR001646">
    <property type="entry name" value="5peptide_repeat"/>
</dbReference>
<organism evidence="2 3">
    <name type="scientific">Drouetiella hepatica Uher 2000/2452</name>
    <dbReference type="NCBI Taxonomy" id="904376"/>
    <lineage>
        <taxon>Bacteria</taxon>
        <taxon>Bacillati</taxon>
        <taxon>Cyanobacteriota</taxon>
        <taxon>Cyanophyceae</taxon>
        <taxon>Oculatellales</taxon>
        <taxon>Oculatellaceae</taxon>
        <taxon>Drouetiella</taxon>
    </lineage>
</organism>
<dbReference type="InterPro" id="IPR051082">
    <property type="entry name" value="Pentapeptide-BTB/POZ_domain"/>
</dbReference>
<dbReference type="AlphaFoldDB" id="A0A951UPQ4"/>
<dbReference type="Proteomes" id="UP000757435">
    <property type="component" value="Unassembled WGS sequence"/>
</dbReference>
<dbReference type="Pfam" id="PF00805">
    <property type="entry name" value="Pentapeptide"/>
    <property type="match status" value="3"/>
</dbReference>
<dbReference type="EMBL" id="JAHHHD010000044">
    <property type="protein sequence ID" value="MBW4661717.1"/>
    <property type="molecule type" value="Genomic_DNA"/>
</dbReference>